<evidence type="ECO:0000259" key="6">
    <source>
        <dbReference type="PROSITE" id="PS50059"/>
    </source>
</evidence>
<comment type="catalytic activity">
    <reaction evidence="1 5">
        <text>[protein]-peptidylproline (omega=180) = [protein]-peptidylproline (omega=0)</text>
        <dbReference type="Rhea" id="RHEA:16237"/>
        <dbReference type="Rhea" id="RHEA-COMP:10747"/>
        <dbReference type="Rhea" id="RHEA-COMP:10748"/>
        <dbReference type="ChEBI" id="CHEBI:83833"/>
        <dbReference type="ChEBI" id="CHEBI:83834"/>
        <dbReference type="EC" id="5.2.1.8"/>
    </reaction>
</comment>
<evidence type="ECO:0000256" key="4">
    <source>
        <dbReference type="ARBA" id="ARBA00023235"/>
    </source>
</evidence>
<reference evidence="8" key="1">
    <citation type="journal article" date="2015" name="PLoS Genet.">
        <title>Genome Sequence and Transcriptome Analyses of Chrysochromulina tobin: Metabolic Tools for Enhanced Algal Fitness in the Prominent Order Prymnesiales (Haptophyceae).</title>
        <authorList>
            <person name="Hovde B.T."/>
            <person name="Deodato C.R."/>
            <person name="Hunsperger H.M."/>
            <person name="Ryken S.A."/>
            <person name="Yost W."/>
            <person name="Jha R.K."/>
            <person name="Patterson J."/>
            <person name="Monnat R.J. Jr."/>
            <person name="Barlow S.B."/>
            <person name="Starkenburg S.R."/>
            <person name="Cattolico R.A."/>
        </authorList>
    </citation>
    <scope>NUCLEOTIDE SEQUENCE</scope>
    <source>
        <strain evidence="8">CCMP291</strain>
    </source>
</reference>
<keyword evidence="3 5" id="KW-0697">Rotamase</keyword>
<sequence>MLRATTLLSLVRMAPALQHGHIASFRHVLGGAHPTVLARHVLLARMMATEPTPGETVSLPGYKTTYTILKAGNPAGPTVTKGSAVTVHATGVVVETGKTFWSTKDPGQQPFSYTAGVGMVITGWDQGLLGMAVGEERMVTIPAAEGYGAGGFPQWGIPAGGTLKFTLEVLSIKSK</sequence>
<keyword evidence="8" id="KW-1185">Reference proteome</keyword>
<dbReference type="PANTHER" id="PTHR10516">
    <property type="entry name" value="PEPTIDYL-PROLYL CIS-TRANS ISOMERASE"/>
    <property type="match status" value="1"/>
</dbReference>
<dbReference type="Gene3D" id="3.10.50.40">
    <property type="match status" value="1"/>
</dbReference>
<evidence type="ECO:0000256" key="5">
    <source>
        <dbReference type="PROSITE-ProRule" id="PRU00277"/>
    </source>
</evidence>
<evidence type="ECO:0000256" key="2">
    <source>
        <dbReference type="ARBA" id="ARBA00013194"/>
    </source>
</evidence>
<dbReference type="Proteomes" id="UP000037460">
    <property type="component" value="Unassembled WGS sequence"/>
</dbReference>
<dbReference type="InterPro" id="IPR001179">
    <property type="entry name" value="PPIase_FKBP_dom"/>
</dbReference>
<gene>
    <name evidence="7" type="ORF">Ctob_010972</name>
</gene>
<dbReference type="EC" id="5.2.1.8" evidence="2 5"/>
<dbReference type="OrthoDB" id="1902587at2759"/>
<protein>
    <recommendedName>
        <fullName evidence="2 5">peptidylprolyl isomerase</fullName>
        <ecNumber evidence="2 5">5.2.1.8</ecNumber>
    </recommendedName>
</protein>
<dbReference type="Pfam" id="PF00254">
    <property type="entry name" value="FKBP_C"/>
    <property type="match status" value="1"/>
</dbReference>
<dbReference type="InterPro" id="IPR050689">
    <property type="entry name" value="FKBP-type_PPIase"/>
</dbReference>
<proteinExistence type="predicted"/>
<evidence type="ECO:0000313" key="7">
    <source>
        <dbReference type="EMBL" id="KOO33985.1"/>
    </source>
</evidence>
<organism evidence="7 8">
    <name type="scientific">Chrysochromulina tobinii</name>
    <dbReference type="NCBI Taxonomy" id="1460289"/>
    <lineage>
        <taxon>Eukaryota</taxon>
        <taxon>Haptista</taxon>
        <taxon>Haptophyta</taxon>
        <taxon>Prymnesiophyceae</taxon>
        <taxon>Prymnesiales</taxon>
        <taxon>Chrysochromulinaceae</taxon>
        <taxon>Chrysochromulina</taxon>
    </lineage>
</organism>
<feature type="domain" description="PPIase FKBP-type" evidence="6">
    <location>
        <begin position="82"/>
        <end position="173"/>
    </location>
</feature>
<dbReference type="PANTHER" id="PTHR10516:SF443">
    <property type="entry name" value="FK506-BINDING PROTEIN 59-RELATED"/>
    <property type="match status" value="1"/>
</dbReference>
<evidence type="ECO:0000256" key="1">
    <source>
        <dbReference type="ARBA" id="ARBA00000971"/>
    </source>
</evidence>
<dbReference type="GO" id="GO:0003755">
    <property type="term" value="F:peptidyl-prolyl cis-trans isomerase activity"/>
    <property type="evidence" value="ECO:0007669"/>
    <property type="project" value="UniProtKB-KW"/>
</dbReference>
<dbReference type="EMBL" id="JWZX01001360">
    <property type="protein sequence ID" value="KOO33985.1"/>
    <property type="molecule type" value="Genomic_DNA"/>
</dbReference>
<dbReference type="PROSITE" id="PS50059">
    <property type="entry name" value="FKBP_PPIASE"/>
    <property type="match status" value="1"/>
</dbReference>
<name>A0A0M0K598_9EUKA</name>
<evidence type="ECO:0000256" key="3">
    <source>
        <dbReference type="ARBA" id="ARBA00023110"/>
    </source>
</evidence>
<keyword evidence="4 5" id="KW-0413">Isomerase</keyword>
<comment type="caution">
    <text evidence="7">The sequence shown here is derived from an EMBL/GenBank/DDBJ whole genome shotgun (WGS) entry which is preliminary data.</text>
</comment>
<dbReference type="SUPFAM" id="SSF54534">
    <property type="entry name" value="FKBP-like"/>
    <property type="match status" value="1"/>
</dbReference>
<dbReference type="InterPro" id="IPR046357">
    <property type="entry name" value="PPIase_dom_sf"/>
</dbReference>
<dbReference type="AlphaFoldDB" id="A0A0M0K598"/>
<dbReference type="GO" id="GO:0005737">
    <property type="term" value="C:cytoplasm"/>
    <property type="evidence" value="ECO:0007669"/>
    <property type="project" value="TreeGrafter"/>
</dbReference>
<evidence type="ECO:0000313" key="8">
    <source>
        <dbReference type="Proteomes" id="UP000037460"/>
    </source>
</evidence>
<accession>A0A0M0K598</accession>